<reference evidence="3" key="1">
    <citation type="submission" date="2021-01" db="EMBL/GenBank/DDBJ databases">
        <authorList>
            <person name="Eckstrom K.M.E."/>
        </authorList>
    </citation>
    <scope>NUCLEOTIDE SEQUENCE</scope>
    <source>
        <strain evidence="3">UVCC 0001</strain>
    </source>
</reference>
<comment type="caution">
    <text evidence="3">The sequence shown here is derived from an EMBL/GenBank/DDBJ whole genome shotgun (WGS) entry which is preliminary data.</text>
</comment>
<accession>A0AAD9MN37</accession>
<comment type="similarity">
    <text evidence="1">Belongs to the Iojap/RsfS family.</text>
</comment>
<evidence type="ECO:0000256" key="1">
    <source>
        <dbReference type="ARBA" id="ARBA00010574"/>
    </source>
</evidence>
<dbReference type="EMBL" id="JASFZW010000005">
    <property type="protein sequence ID" value="KAK2078016.1"/>
    <property type="molecule type" value="Genomic_DNA"/>
</dbReference>
<dbReference type="PANTHER" id="PTHR21043:SF0">
    <property type="entry name" value="MITOCHONDRIAL ASSEMBLY OF RIBOSOMAL LARGE SUBUNIT PROTEIN 1"/>
    <property type="match status" value="1"/>
</dbReference>
<dbReference type="AlphaFoldDB" id="A0AAD9MN37"/>
<dbReference type="NCBIfam" id="TIGR00090">
    <property type="entry name" value="rsfS_iojap_ybeB"/>
    <property type="match status" value="1"/>
</dbReference>
<dbReference type="Pfam" id="PF02410">
    <property type="entry name" value="RsfS"/>
    <property type="match status" value="1"/>
</dbReference>
<dbReference type="GO" id="GO:0090071">
    <property type="term" value="P:negative regulation of ribosome biogenesis"/>
    <property type="evidence" value="ECO:0007669"/>
    <property type="project" value="TreeGrafter"/>
</dbReference>
<feature type="region of interest" description="Disordered" evidence="2">
    <location>
        <begin position="52"/>
        <end position="73"/>
    </location>
</feature>
<organism evidence="3 4">
    <name type="scientific">Prototheca wickerhamii</name>
    <dbReference type="NCBI Taxonomy" id="3111"/>
    <lineage>
        <taxon>Eukaryota</taxon>
        <taxon>Viridiplantae</taxon>
        <taxon>Chlorophyta</taxon>
        <taxon>core chlorophytes</taxon>
        <taxon>Trebouxiophyceae</taxon>
        <taxon>Chlorellales</taxon>
        <taxon>Chlorellaceae</taxon>
        <taxon>Prototheca</taxon>
    </lineage>
</organism>
<keyword evidence="4" id="KW-1185">Reference proteome</keyword>
<protein>
    <recommendedName>
        <fullName evidence="5">SAP domain-containing protein</fullName>
    </recommendedName>
</protein>
<dbReference type="Gene3D" id="3.30.460.10">
    <property type="entry name" value="Beta Polymerase, domain 2"/>
    <property type="match status" value="1"/>
</dbReference>
<dbReference type="InterPro" id="IPR004394">
    <property type="entry name" value="Iojap/RsfS/C7orf30"/>
</dbReference>
<dbReference type="PANTHER" id="PTHR21043">
    <property type="entry name" value="IOJAP SUPERFAMILY ORTHOLOG"/>
    <property type="match status" value="1"/>
</dbReference>
<dbReference type="InterPro" id="IPR043519">
    <property type="entry name" value="NT_sf"/>
</dbReference>
<dbReference type="GO" id="GO:0017148">
    <property type="term" value="P:negative regulation of translation"/>
    <property type="evidence" value="ECO:0007669"/>
    <property type="project" value="TreeGrafter"/>
</dbReference>
<proteinExistence type="inferred from homology"/>
<evidence type="ECO:0000313" key="4">
    <source>
        <dbReference type="Proteomes" id="UP001255856"/>
    </source>
</evidence>
<dbReference type="HAMAP" id="MF_01477">
    <property type="entry name" value="Iojap_RsfS"/>
    <property type="match status" value="1"/>
</dbReference>
<dbReference type="Proteomes" id="UP001255856">
    <property type="component" value="Unassembled WGS sequence"/>
</dbReference>
<gene>
    <name evidence="3" type="ORF">QBZ16_003884</name>
</gene>
<dbReference type="GO" id="GO:0043023">
    <property type="term" value="F:ribosomal large subunit binding"/>
    <property type="evidence" value="ECO:0007669"/>
    <property type="project" value="TreeGrafter"/>
</dbReference>
<evidence type="ECO:0000256" key="2">
    <source>
        <dbReference type="SAM" id="MobiDB-lite"/>
    </source>
</evidence>
<evidence type="ECO:0008006" key="5">
    <source>
        <dbReference type="Google" id="ProtNLM"/>
    </source>
</evidence>
<dbReference type="SUPFAM" id="SSF81301">
    <property type="entry name" value="Nucleotidyltransferase"/>
    <property type="match status" value="1"/>
</dbReference>
<feature type="compositionally biased region" description="Low complexity" evidence="2">
    <location>
        <begin position="52"/>
        <end position="69"/>
    </location>
</feature>
<evidence type="ECO:0000313" key="3">
    <source>
        <dbReference type="EMBL" id="KAK2078016.1"/>
    </source>
</evidence>
<name>A0AAD9MN37_PROWI</name>
<sequence>MEFTSLTASSLLKLPASVLREELARENVGTSGTKVAIVGKLLDLVQDETRRAASTSAEPAPSAPLSGPAGFTKIFRTPATKRPNADHEQESPPTIYVEPAEIAEALAAAHARDVVLLDISRCCPFATHFVVASGRSPQQLRGQAEAVLDLLERRADREGGVPCPAGIEGAPGAEWLVVDVGPTLVHLLTPAARAYYDLEGLWTGQGAELTRVEAPAITQQGAETLDRMRADVR</sequence>